<organism evidence="3 4">
    <name type="scientific">Panicum virgatum</name>
    <name type="common">Blackwell switchgrass</name>
    <dbReference type="NCBI Taxonomy" id="38727"/>
    <lineage>
        <taxon>Eukaryota</taxon>
        <taxon>Viridiplantae</taxon>
        <taxon>Streptophyta</taxon>
        <taxon>Embryophyta</taxon>
        <taxon>Tracheophyta</taxon>
        <taxon>Spermatophyta</taxon>
        <taxon>Magnoliopsida</taxon>
        <taxon>Liliopsida</taxon>
        <taxon>Poales</taxon>
        <taxon>Poaceae</taxon>
        <taxon>PACMAD clade</taxon>
        <taxon>Panicoideae</taxon>
        <taxon>Panicodae</taxon>
        <taxon>Paniceae</taxon>
        <taxon>Panicinae</taxon>
        <taxon>Panicum</taxon>
        <taxon>Panicum sect. Hiantes</taxon>
    </lineage>
</organism>
<dbReference type="PANTHER" id="PTHR12794">
    <property type="entry name" value="GEMIN2"/>
    <property type="match status" value="1"/>
</dbReference>
<feature type="region of interest" description="Disordered" evidence="2">
    <location>
        <begin position="1"/>
        <end position="22"/>
    </location>
</feature>
<proteinExistence type="inferred from homology"/>
<feature type="compositionally biased region" description="Polar residues" evidence="2">
    <location>
        <begin position="268"/>
        <end position="278"/>
    </location>
</feature>
<evidence type="ECO:0000313" key="4">
    <source>
        <dbReference type="Proteomes" id="UP000823388"/>
    </source>
</evidence>
<dbReference type="Proteomes" id="UP000823388">
    <property type="component" value="Chromosome 8N"/>
</dbReference>
<feature type="region of interest" description="Disordered" evidence="2">
    <location>
        <begin position="61"/>
        <end position="92"/>
    </location>
</feature>
<dbReference type="PANTHER" id="PTHR12794:SF0">
    <property type="entry name" value="GEM-ASSOCIATED PROTEIN 2"/>
    <property type="match status" value="1"/>
</dbReference>
<dbReference type="GO" id="GO:0032797">
    <property type="term" value="C:SMN complex"/>
    <property type="evidence" value="ECO:0007669"/>
    <property type="project" value="TreeGrafter"/>
</dbReference>
<feature type="compositionally biased region" description="Gly residues" evidence="2">
    <location>
        <begin position="79"/>
        <end position="89"/>
    </location>
</feature>
<protein>
    <recommendedName>
        <fullName evidence="5">Gem-associated protein 2</fullName>
    </recommendedName>
</protein>
<dbReference type="OrthoDB" id="428895at2759"/>
<evidence type="ECO:0000313" key="3">
    <source>
        <dbReference type="EMBL" id="KAG2557391.1"/>
    </source>
</evidence>
<dbReference type="GO" id="GO:0000387">
    <property type="term" value="P:spliceosomal snRNP assembly"/>
    <property type="evidence" value="ECO:0007669"/>
    <property type="project" value="InterPro"/>
</dbReference>
<comment type="similarity">
    <text evidence="1">Belongs to the gemin-2 family.</text>
</comment>
<feature type="region of interest" description="Disordered" evidence="2">
    <location>
        <begin position="259"/>
        <end position="278"/>
    </location>
</feature>
<accession>A0A8T0P5F4</accession>
<evidence type="ECO:0008006" key="5">
    <source>
        <dbReference type="Google" id="ProtNLM"/>
    </source>
</evidence>
<dbReference type="InterPro" id="IPR035426">
    <property type="entry name" value="Gemin2/Brr1"/>
</dbReference>
<comment type="caution">
    <text evidence="3">The sequence shown here is derived from an EMBL/GenBank/DDBJ whole genome shotgun (WGS) entry which is preliminary data.</text>
</comment>
<name>A0A8T0P5F4_PANVG</name>
<sequence>MAAAAAGAAHEGSARRKRAYARPELEALRGAPSEEAQVRLWANVRAALAAAGFSGEYDGLLVAEDEEPRSRRGSKGRKAAGGGGAGAGRKWGEERAAAAPRLSGVLEIGAWRNGDLGVSHEHFFEAGAHDPGVAYGLVEEQGEDVECEDDSDDDYEGILKPAFAVDGDPDFQSGEPLDGFEYLRRVRWEARQIPRVKVAKVDLSAARKEQTPYMPEIPDIPMCLPDLRASKQWEDAFLTHFSETRLVFSELVSSDEPSVSGGMKNYTKPVSSKESQTEPTLTMLRNMDAVARAATLRSYIDMIQSLDSLSRNNCLWLFALCVAVDAPLDAETCASLRSLLRKCATILITKSEMDDEVVMLNILMAISGVGEGRAWCSGRAYRL</sequence>
<dbReference type="Gene3D" id="1.20.58.1070">
    <property type="match status" value="1"/>
</dbReference>
<dbReference type="AlphaFoldDB" id="A0A8T0P5F4"/>
<evidence type="ECO:0000256" key="2">
    <source>
        <dbReference type="SAM" id="MobiDB-lite"/>
    </source>
</evidence>
<dbReference type="GO" id="GO:0005634">
    <property type="term" value="C:nucleus"/>
    <property type="evidence" value="ECO:0007669"/>
    <property type="project" value="TreeGrafter"/>
</dbReference>
<dbReference type="Pfam" id="PF04938">
    <property type="entry name" value="SIP1"/>
    <property type="match status" value="1"/>
</dbReference>
<reference evidence="3 4" key="1">
    <citation type="submission" date="2020-05" db="EMBL/GenBank/DDBJ databases">
        <title>WGS assembly of Panicum virgatum.</title>
        <authorList>
            <person name="Lovell J.T."/>
            <person name="Jenkins J."/>
            <person name="Shu S."/>
            <person name="Juenger T.E."/>
            <person name="Schmutz J."/>
        </authorList>
    </citation>
    <scope>NUCLEOTIDE SEQUENCE [LARGE SCALE GENOMIC DNA]</scope>
    <source>
        <strain evidence="4">cv. AP13</strain>
    </source>
</reference>
<evidence type="ECO:0000256" key="1">
    <source>
        <dbReference type="ARBA" id="ARBA00025758"/>
    </source>
</evidence>
<gene>
    <name evidence="3" type="ORF">PVAP13_8NG255800</name>
</gene>
<keyword evidence="4" id="KW-1185">Reference proteome</keyword>
<dbReference type="EMBL" id="CM029052">
    <property type="protein sequence ID" value="KAG2557391.1"/>
    <property type="molecule type" value="Genomic_DNA"/>
</dbReference>